<sequence>MAEKFDFEKPESSPAESHLQMVRYVPEEELFERIPLCRFLSDLSALFESEDSAGESEEGGEK</sequence>
<gene>
    <name evidence="1" type="ORF">SAMN04489760_10558</name>
</gene>
<dbReference type="OrthoDB" id="9998870at2"/>
<evidence type="ECO:0000313" key="1">
    <source>
        <dbReference type="EMBL" id="SEM14477.1"/>
    </source>
</evidence>
<dbReference type="STRING" id="43775.SAMN04489760_10558"/>
<proteinExistence type="predicted"/>
<dbReference type="AlphaFoldDB" id="A0A1H7W0D2"/>
<dbReference type="EMBL" id="FOBS01000005">
    <property type="protein sequence ID" value="SEM14477.1"/>
    <property type="molecule type" value="Genomic_DNA"/>
</dbReference>
<dbReference type="Proteomes" id="UP000198744">
    <property type="component" value="Unassembled WGS sequence"/>
</dbReference>
<reference evidence="1 2" key="1">
    <citation type="submission" date="2016-10" db="EMBL/GenBank/DDBJ databases">
        <authorList>
            <person name="de Groot N.N."/>
        </authorList>
    </citation>
    <scope>NUCLEOTIDE SEQUENCE [LARGE SCALE GENOMIC DNA]</scope>
    <source>
        <strain evidence="1 2">DSM 8423</strain>
    </source>
</reference>
<organism evidence="1 2">
    <name type="scientific">Syntrophus gentianae</name>
    <dbReference type="NCBI Taxonomy" id="43775"/>
    <lineage>
        <taxon>Bacteria</taxon>
        <taxon>Pseudomonadati</taxon>
        <taxon>Thermodesulfobacteriota</taxon>
        <taxon>Syntrophia</taxon>
        <taxon>Syntrophales</taxon>
        <taxon>Syntrophaceae</taxon>
        <taxon>Syntrophus</taxon>
    </lineage>
</organism>
<evidence type="ECO:0000313" key="2">
    <source>
        <dbReference type="Proteomes" id="UP000198744"/>
    </source>
</evidence>
<accession>A0A1H7W0D2</accession>
<name>A0A1H7W0D2_9BACT</name>
<dbReference type="RefSeq" id="WP_139198220.1">
    <property type="nucleotide sequence ID" value="NZ_FOBS01000005.1"/>
</dbReference>
<keyword evidence="2" id="KW-1185">Reference proteome</keyword>
<protein>
    <submittedName>
        <fullName evidence="1">Uncharacterized protein</fullName>
    </submittedName>
</protein>